<evidence type="ECO:0000313" key="10">
    <source>
        <dbReference type="Proteomes" id="UP000266177"/>
    </source>
</evidence>
<name>A0A3A3GM64_PANTH</name>
<comment type="similarity">
    <text evidence="1 8">Belongs to the SOS response-associated peptidase family.</text>
</comment>
<accession>A0A3A3GM64</accession>
<comment type="caution">
    <text evidence="9">The sequence shown here is derived from an EMBL/GenBank/DDBJ whole genome shotgun (WGS) entry which is preliminary data.</text>
</comment>
<dbReference type="EMBL" id="QYZD01000002">
    <property type="protein sequence ID" value="RJG25967.1"/>
    <property type="molecule type" value="Genomic_DNA"/>
</dbReference>
<reference evidence="9 10" key="1">
    <citation type="submission" date="2018-09" db="EMBL/GenBank/DDBJ databases">
        <title>Paenibacillus SK2017-BO5.</title>
        <authorList>
            <person name="Piskunova J.V."/>
            <person name="Dubiley S.A."/>
            <person name="Severinov K.V."/>
        </authorList>
    </citation>
    <scope>NUCLEOTIDE SEQUENCE [LARGE SCALE GENOMIC DNA]</scope>
    <source>
        <strain evidence="9 10">BO5</strain>
    </source>
</reference>
<keyword evidence="3" id="KW-0227">DNA damage</keyword>
<evidence type="ECO:0000256" key="3">
    <source>
        <dbReference type="ARBA" id="ARBA00022763"/>
    </source>
</evidence>
<dbReference type="GO" id="GO:0006508">
    <property type="term" value="P:proteolysis"/>
    <property type="evidence" value="ECO:0007669"/>
    <property type="project" value="UniProtKB-KW"/>
</dbReference>
<sequence length="227" mass="25681">MCGRYSLTVSLEELLAYYALEEDAAAALISYGPRFNIAPGQPIPAVIHDGSKLRIGPLRWGLIPSWAKDEKIGWRTMNARAETLRSKPAFRLPFERKRCLIPADGFYEWRMEPDGAKQPIRIVRRDGGLFQFAGLYDTWFDAEGRKVSTCTIITTEPNELMAPIHDRMPVIVPPEQMTMWLDRGTTDTLRLEPLLRPCPADELQAYPVHKRVGNAKTDDPACIEPLS</sequence>
<keyword evidence="4 8" id="KW-0378">Hydrolase</keyword>
<dbReference type="EC" id="3.4.-.-" evidence="8"/>
<dbReference type="OrthoDB" id="9782620at2"/>
<dbReference type="GO" id="GO:0106300">
    <property type="term" value="P:protein-DNA covalent cross-linking repair"/>
    <property type="evidence" value="ECO:0007669"/>
    <property type="project" value="InterPro"/>
</dbReference>
<dbReference type="AlphaFoldDB" id="A0A3A3GM64"/>
<organism evidence="9 10">
    <name type="scientific">Paenibacillus thiaminolyticus</name>
    <name type="common">Bacillus thiaminolyticus</name>
    <dbReference type="NCBI Taxonomy" id="49283"/>
    <lineage>
        <taxon>Bacteria</taxon>
        <taxon>Bacillati</taxon>
        <taxon>Bacillota</taxon>
        <taxon>Bacilli</taxon>
        <taxon>Bacillales</taxon>
        <taxon>Paenibacillaceae</taxon>
        <taxon>Paenibacillus</taxon>
    </lineage>
</organism>
<evidence type="ECO:0000256" key="4">
    <source>
        <dbReference type="ARBA" id="ARBA00022801"/>
    </source>
</evidence>
<dbReference type="Pfam" id="PF02586">
    <property type="entry name" value="SRAP"/>
    <property type="match status" value="1"/>
</dbReference>
<protein>
    <recommendedName>
        <fullName evidence="8">Abasic site processing protein</fullName>
        <ecNumber evidence="8">3.4.-.-</ecNumber>
    </recommendedName>
</protein>
<dbReference type="RefSeq" id="WP_119790904.1">
    <property type="nucleotide sequence ID" value="NZ_QYZD01000002.1"/>
</dbReference>
<evidence type="ECO:0000256" key="2">
    <source>
        <dbReference type="ARBA" id="ARBA00022670"/>
    </source>
</evidence>
<evidence type="ECO:0000256" key="5">
    <source>
        <dbReference type="ARBA" id="ARBA00023124"/>
    </source>
</evidence>
<evidence type="ECO:0000256" key="8">
    <source>
        <dbReference type="RuleBase" id="RU364100"/>
    </source>
</evidence>
<evidence type="ECO:0000256" key="6">
    <source>
        <dbReference type="ARBA" id="ARBA00023125"/>
    </source>
</evidence>
<dbReference type="GO" id="GO:0016829">
    <property type="term" value="F:lyase activity"/>
    <property type="evidence" value="ECO:0007669"/>
    <property type="project" value="UniProtKB-KW"/>
</dbReference>
<dbReference type="SUPFAM" id="SSF143081">
    <property type="entry name" value="BB1717-like"/>
    <property type="match status" value="1"/>
</dbReference>
<dbReference type="Proteomes" id="UP000266177">
    <property type="component" value="Unassembled WGS sequence"/>
</dbReference>
<keyword evidence="6" id="KW-0238">DNA-binding</keyword>
<dbReference type="PANTHER" id="PTHR13604">
    <property type="entry name" value="DC12-RELATED"/>
    <property type="match status" value="1"/>
</dbReference>
<dbReference type="GO" id="GO:0008233">
    <property type="term" value="F:peptidase activity"/>
    <property type="evidence" value="ECO:0007669"/>
    <property type="project" value="UniProtKB-KW"/>
</dbReference>
<keyword evidence="2 8" id="KW-0645">Protease</keyword>
<evidence type="ECO:0000256" key="1">
    <source>
        <dbReference type="ARBA" id="ARBA00008136"/>
    </source>
</evidence>
<dbReference type="Gene3D" id="3.90.1680.10">
    <property type="entry name" value="SOS response associated peptidase-like"/>
    <property type="match status" value="1"/>
</dbReference>
<evidence type="ECO:0000256" key="7">
    <source>
        <dbReference type="ARBA" id="ARBA00023239"/>
    </source>
</evidence>
<keyword evidence="5" id="KW-0190">Covalent protein-DNA linkage</keyword>
<dbReference type="InterPro" id="IPR003738">
    <property type="entry name" value="SRAP"/>
</dbReference>
<dbReference type="PANTHER" id="PTHR13604:SF0">
    <property type="entry name" value="ABASIC SITE PROCESSING PROTEIN HMCES"/>
    <property type="match status" value="1"/>
</dbReference>
<evidence type="ECO:0000313" key="9">
    <source>
        <dbReference type="EMBL" id="RJG25967.1"/>
    </source>
</evidence>
<dbReference type="InterPro" id="IPR036590">
    <property type="entry name" value="SRAP-like"/>
</dbReference>
<proteinExistence type="inferred from homology"/>
<dbReference type="GO" id="GO:0003697">
    <property type="term" value="F:single-stranded DNA binding"/>
    <property type="evidence" value="ECO:0007669"/>
    <property type="project" value="InterPro"/>
</dbReference>
<keyword evidence="7" id="KW-0456">Lyase</keyword>
<gene>
    <name evidence="9" type="ORF">DQX05_03450</name>
</gene>